<protein>
    <recommendedName>
        <fullName evidence="2">leucine--tRNA ligase</fullName>
        <ecNumber evidence="2">6.1.1.4</ecNumber>
    </recommendedName>
</protein>
<proteinExistence type="inferred from homology"/>
<keyword evidence="5" id="KW-0067">ATP-binding</keyword>
<evidence type="ECO:0000256" key="6">
    <source>
        <dbReference type="ARBA" id="ARBA00022917"/>
    </source>
</evidence>
<dbReference type="SUPFAM" id="SSF52374">
    <property type="entry name" value="Nucleotidylyl transferase"/>
    <property type="match status" value="1"/>
</dbReference>
<organism evidence="8 9">
    <name type="scientific">Lottia gigantea</name>
    <name type="common">Giant owl limpet</name>
    <dbReference type="NCBI Taxonomy" id="225164"/>
    <lineage>
        <taxon>Eukaryota</taxon>
        <taxon>Metazoa</taxon>
        <taxon>Spiralia</taxon>
        <taxon>Lophotrochozoa</taxon>
        <taxon>Mollusca</taxon>
        <taxon>Gastropoda</taxon>
        <taxon>Patellogastropoda</taxon>
        <taxon>Lottioidea</taxon>
        <taxon>Lottiidae</taxon>
        <taxon>Lottia</taxon>
    </lineage>
</organism>
<evidence type="ECO:0000313" key="8">
    <source>
        <dbReference type="EMBL" id="ESO93056.1"/>
    </source>
</evidence>
<dbReference type="Proteomes" id="UP000030746">
    <property type="component" value="Unassembled WGS sequence"/>
</dbReference>
<dbReference type="RefSeq" id="XP_009056264.1">
    <property type="nucleotide sequence ID" value="XM_009058016.1"/>
</dbReference>
<keyword evidence="4" id="KW-0547">Nucleotide-binding</keyword>
<dbReference type="AlphaFoldDB" id="V4AI20"/>
<evidence type="ECO:0000256" key="1">
    <source>
        <dbReference type="ARBA" id="ARBA00005594"/>
    </source>
</evidence>
<keyword evidence="3" id="KW-0436">Ligase</keyword>
<name>V4AI20_LOTGI</name>
<dbReference type="HOGENOM" id="CLU_752920_0_0_1"/>
<keyword evidence="9" id="KW-1185">Reference proteome</keyword>
<gene>
    <name evidence="8" type="ORF">LOTGIDRAFT_162080</name>
</gene>
<dbReference type="InterPro" id="IPR002302">
    <property type="entry name" value="Leu-tRNA-ligase"/>
</dbReference>
<dbReference type="EC" id="6.1.1.4" evidence="2"/>
<accession>V4AI20</accession>
<evidence type="ECO:0000313" key="9">
    <source>
        <dbReference type="Proteomes" id="UP000030746"/>
    </source>
</evidence>
<dbReference type="InterPro" id="IPR014729">
    <property type="entry name" value="Rossmann-like_a/b/a_fold"/>
</dbReference>
<evidence type="ECO:0000256" key="4">
    <source>
        <dbReference type="ARBA" id="ARBA00022741"/>
    </source>
</evidence>
<evidence type="ECO:0000256" key="5">
    <source>
        <dbReference type="ARBA" id="ARBA00022840"/>
    </source>
</evidence>
<keyword evidence="7" id="KW-0030">Aminoacyl-tRNA synthetase</keyword>
<reference evidence="8 9" key="1">
    <citation type="journal article" date="2013" name="Nature">
        <title>Insights into bilaterian evolution from three spiralian genomes.</title>
        <authorList>
            <person name="Simakov O."/>
            <person name="Marletaz F."/>
            <person name="Cho S.J."/>
            <person name="Edsinger-Gonzales E."/>
            <person name="Havlak P."/>
            <person name="Hellsten U."/>
            <person name="Kuo D.H."/>
            <person name="Larsson T."/>
            <person name="Lv J."/>
            <person name="Arendt D."/>
            <person name="Savage R."/>
            <person name="Osoegawa K."/>
            <person name="de Jong P."/>
            <person name="Grimwood J."/>
            <person name="Chapman J.A."/>
            <person name="Shapiro H."/>
            <person name="Aerts A."/>
            <person name="Otillar R.P."/>
            <person name="Terry A.Y."/>
            <person name="Boore J.L."/>
            <person name="Grigoriev I.V."/>
            <person name="Lindberg D.R."/>
            <person name="Seaver E.C."/>
            <person name="Weisblat D.A."/>
            <person name="Putnam N.H."/>
            <person name="Rokhsar D.S."/>
        </authorList>
    </citation>
    <scope>NUCLEOTIDE SEQUENCE [LARGE SCALE GENOMIC DNA]</scope>
</reference>
<dbReference type="EMBL" id="KB201977">
    <property type="protein sequence ID" value="ESO93056.1"/>
    <property type="molecule type" value="Genomic_DNA"/>
</dbReference>
<keyword evidence="6" id="KW-0648">Protein biosynthesis</keyword>
<evidence type="ECO:0000256" key="2">
    <source>
        <dbReference type="ARBA" id="ARBA00013164"/>
    </source>
</evidence>
<dbReference type="PANTHER" id="PTHR43740:SF2">
    <property type="entry name" value="LEUCINE--TRNA LIGASE, MITOCHONDRIAL"/>
    <property type="match status" value="1"/>
</dbReference>
<dbReference type="GeneID" id="20238904"/>
<dbReference type="GO" id="GO:0004823">
    <property type="term" value="F:leucine-tRNA ligase activity"/>
    <property type="evidence" value="ECO:0007669"/>
    <property type="project" value="UniProtKB-EC"/>
</dbReference>
<dbReference type="STRING" id="225164.V4AI20"/>
<dbReference type="CTD" id="20238904"/>
<dbReference type="OrthoDB" id="15954at2759"/>
<sequence>MATELNNDVRIEIENHWKPQLKEHDIKYRSLQTSDKELATCDPKYYKWTQYIFLKMFEAGLVYRKQDKGCDISSDCITAVHPLTDSDIPVYYTEQSIQLDNTAARQDSHVAIPSINSSDQLEADRLGLSWIDVIDSKAKIVNSNQYVPVNIEDLPVELPRVKQLSNKGSSPLSQIEEWVNCQCPKCGGDAKRETDTMDTFVDSSWYYLRYLDVNNQQLPVSKQLADQYLPVDLYIGGKEHGNISNEKELYYKCLVGYISNEKELYYKCLVGYISNEKELYYKCFVGYISSEKELLYKCFVGYISNEKELYYKCFVGYISNEKELLYKCFVGYISNENELYYKCLVGYISNEKELYYKCFVGCYIINVL</sequence>
<dbReference type="Gene3D" id="3.40.50.620">
    <property type="entry name" value="HUPs"/>
    <property type="match status" value="2"/>
</dbReference>
<comment type="similarity">
    <text evidence="1">Belongs to the class-I aminoacyl-tRNA synthetase family.</text>
</comment>
<dbReference type="GO" id="GO:0005524">
    <property type="term" value="F:ATP binding"/>
    <property type="evidence" value="ECO:0007669"/>
    <property type="project" value="UniProtKB-KW"/>
</dbReference>
<evidence type="ECO:0000256" key="3">
    <source>
        <dbReference type="ARBA" id="ARBA00022598"/>
    </source>
</evidence>
<dbReference type="KEGG" id="lgi:LOTGIDRAFT_162080"/>
<evidence type="ECO:0000256" key="7">
    <source>
        <dbReference type="ARBA" id="ARBA00023146"/>
    </source>
</evidence>
<dbReference type="PANTHER" id="PTHR43740">
    <property type="entry name" value="LEUCYL-TRNA SYNTHETASE"/>
    <property type="match status" value="1"/>
</dbReference>
<dbReference type="GO" id="GO:0006429">
    <property type="term" value="P:leucyl-tRNA aminoacylation"/>
    <property type="evidence" value="ECO:0007669"/>
    <property type="project" value="InterPro"/>
</dbReference>